<evidence type="ECO:0000313" key="3">
    <source>
        <dbReference type="Proteomes" id="UP001596058"/>
    </source>
</evidence>
<gene>
    <name evidence="2" type="ORF">ACFPZ3_20820</name>
</gene>
<sequence length="149" mass="15912">MDPVELGRRLRGRRSALGRTVASVAADAALSVPYVANLENGRGNPTISALDRLAEALGTRLVITLADPGTEPAVPAPPPSLVAFTRGRRFRREVGVLAGLLDEDDRAVRAMLADALAAVAAPLRRDLKERDWERLLDALVLILGHPPGE</sequence>
<dbReference type="CDD" id="cd00093">
    <property type="entry name" value="HTH_XRE"/>
    <property type="match status" value="1"/>
</dbReference>
<accession>A0ABW1CNQ8</accession>
<dbReference type="Pfam" id="PF13560">
    <property type="entry name" value="HTH_31"/>
    <property type="match status" value="1"/>
</dbReference>
<dbReference type="Gene3D" id="1.10.260.40">
    <property type="entry name" value="lambda repressor-like DNA-binding domains"/>
    <property type="match status" value="1"/>
</dbReference>
<reference evidence="3" key="1">
    <citation type="journal article" date="2019" name="Int. J. Syst. Evol. Microbiol.">
        <title>The Global Catalogue of Microorganisms (GCM) 10K type strain sequencing project: providing services to taxonomists for standard genome sequencing and annotation.</title>
        <authorList>
            <consortium name="The Broad Institute Genomics Platform"/>
            <consortium name="The Broad Institute Genome Sequencing Center for Infectious Disease"/>
            <person name="Wu L."/>
            <person name="Ma J."/>
        </authorList>
    </citation>
    <scope>NUCLEOTIDE SEQUENCE [LARGE SCALE GENOMIC DNA]</scope>
    <source>
        <strain evidence="3">CCUG 53903</strain>
    </source>
</reference>
<dbReference type="RefSeq" id="WP_379515830.1">
    <property type="nucleotide sequence ID" value="NZ_JBHSPA010000024.1"/>
</dbReference>
<dbReference type="InterPro" id="IPR010982">
    <property type="entry name" value="Lambda_DNA-bd_dom_sf"/>
</dbReference>
<dbReference type="SUPFAM" id="SSF47413">
    <property type="entry name" value="lambda repressor-like DNA-binding domains"/>
    <property type="match status" value="1"/>
</dbReference>
<protein>
    <submittedName>
        <fullName evidence="2">Helix-turn-helix domain-containing protein</fullName>
    </submittedName>
</protein>
<dbReference type="SMART" id="SM00530">
    <property type="entry name" value="HTH_XRE"/>
    <property type="match status" value="1"/>
</dbReference>
<proteinExistence type="predicted"/>
<dbReference type="EMBL" id="JBHSPA010000024">
    <property type="protein sequence ID" value="MFC5826315.1"/>
    <property type="molecule type" value="Genomic_DNA"/>
</dbReference>
<dbReference type="Proteomes" id="UP001596058">
    <property type="component" value="Unassembled WGS sequence"/>
</dbReference>
<evidence type="ECO:0000259" key="1">
    <source>
        <dbReference type="PROSITE" id="PS50943"/>
    </source>
</evidence>
<dbReference type="InterPro" id="IPR001387">
    <property type="entry name" value="Cro/C1-type_HTH"/>
</dbReference>
<evidence type="ECO:0000313" key="2">
    <source>
        <dbReference type="EMBL" id="MFC5826315.1"/>
    </source>
</evidence>
<keyword evidence="3" id="KW-1185">Reference proteome</keyword>
<organism evidence="2 3">
    <name type="scientific">Nonomuraea insulae</name>
    <dbReference type="NCBI Taxonomy" id="1616787"/>
    <lineage>
        <taxon>Bacteria</taxon>
        <taxon>Bacillati</taxon>
        <taxon>Actinomycetota</taxon>
        <taxon>Actinomycetes</taxon>
        <taxon>Streptosporangiales</taxon>
        <taxon>Streptosporangiaceae</taxon>
        <taxon>Nonomuraea</taxon>
    </lineage>
</organism>
<comment type="caution">
    <text evidence="2">The sequence shown here is derived from an EMBL/GenBank/DDBJ whole genome shotgun (WGS) entry which is preliminary data.</text>
</comment>
<name>A0ABW1CNQ8_9ACTN</name>
<dbReference type="PROSITE" id="PS50943">
    <property type="entry name" value="HTH_CROC1"/>
    <property type="match status" value="1"/>
</dbReference>
<feature type="domain" description="HTH cro/C1-type" evidence="1">
    <location>
        <begin position="10"/>
        <end position="65"/>
    </location>
</feature>